<evidence type="ECO:0000256" key="2">
    <source>
        <dbReference type="ARBA" id="ARBA00022723"/>
    </source>
</evidence>
<dbReference type="Proteomes" id="UP000001554">
    <property type="component" value="Chromosome 3"/>
</dbReference>
<keyword evidence="3" id="KW-0863">Zinc-finger</keyword>
<evidence type="ECO:0000256" key="6">
    <source>
        <dbReference type="SAM" id="MobiDB-lite"/>
    </source>
</evidence>
<gene>
    <name evidence="9" type="primary">LOC118411927</name>
</gene>
<evidence type="ECO:0000313" key="9">
    <source>
        <dbReference type="RefSeq" id="XP_035670334.1"/>
    </source>
</evidence>
<organism evidence="8 9">
    <name type="scientific">Branchiostoma floridae</name>
    <name type="common">Florida lancelet</name>
    <name type="synonym">Amphioxus</name>
    <dbReference type="NCBI Taxonomy" id="7739"/>
    <lineage>
        <taxon>Eukaryota</taxon>
        <taxon>Metazoa</taxon>
        <taxon>Chordata</taxon>
        <taxon>Cephalochordata</taxon>
        <taxon>Leptocardii</taxon>
        <taxon>Amphioxiformes</taxon>
        <taxon>Branchiostomatidae</taxon>
        <taxon>Branchiostoma</taxon>
    </lineage>
</organism>
<evidence type="ECO:0000256" key="3">
    <source>
        <dbReference type="ARBA" id="ARBA00022771"/>
    </source>
</evidence>
<evidence type="ECO:0000256" key="1">
    <source>
        <dbReference type="ARBA" id="ARBA00004123"/>
    </source>
</evidence>
<dbReference type="SMART" id="SM00581">
    <property type="entry name" value="PSP"/>
    <property type="match status" value="1"/>
</dbReference>
<feature type="region of interest" description="Disordered" evidence="6">
    <location>
        <begin position="406"/>
        <end position="594"/>
    </location>
</feature>
<dbReference type="InterPro" id="IPR006568">
    <property type="entry name" value="PSP_pro-rich"/>
</dbReference>
<reference evidence="9" key="2">
    <citation type="submission" date="2025-08" db="UniProtKB">
        <authorList>
            <consortium name="RefSeq"/>
        </authorList>
    </citation>
    <scope>IDENTIFICATION</scope>
    <source>
        <strain evidence="9">S238N-H82</strain>
        <tissue evidence="9">Testes</tissue>
    </source>
</reference>
<protein>
    <submittedName>
        <fullName evidence="9">Zinc finger CCHC domain-containing protein 8-like</fullName>
    </submittedName>
</protein>
<dbReference type="InterPro" id="IPR052115">
    <property type="entry name" value="NEXT_complex_subunit_ZCCHC8"/>
</dbReference>
<feature type="compositionally biased region" description="Polar residues" evidence="6">
    <location>
        <begin position="544"/>
        <end position="559"/>
    </location>
</feature>
<reference evidence="8" key="1">
    <citation type="journal article" date="2020" name="Nat. Ecol. Evol.">
        <title>Deeply conserved synteny resolves early events in vertebrate evolution.</title>
        <authorList>
            <person name="Simakov O."/>
            <person name="Marletaz F."/>
            <person name="Yue J.X."/>
            <person name="O'Connell B."/>
            <person name="Jenkins J."/>
            <person name="Brandt A."/>
            <person name="Calef R."/>
            <person name="Tung C.H."/>
            <person name="Huang T.K."/>
            <person name="Schmutz J."/>
            <person name="Satoh N."/>
            <person name="Yu J.K."/>
            <person name="Putnam N.H."/>
            <person name="Green R.E."/>
            <person name="Rokhsar D.S."/>
        </authorList>
    </citation>
    <scope>NUCLEOTIDE SEQUENCE [LARGE SCALE GENOMIC DNA]</scope>
    <source>
        <strain evidence="8">S238N-H82</strain>
    </source>
</reference>
<dbReference type="GO" id="GO:0003723">
    <property type="term" value="F:RNA binding"/>
    <property type="evidence" value="ECO:0000318"/>
    <property type="project" value="GO_Central"/>
</dbReference>
<name>A0A9J7KVG8_BRAFL</name>
<keyword evidence="2" id="KW-0479">Metal-binding</keyword>
<keyword evidence="4" id="KW-0862">Zinc</keyword>
<accession>A0A9J7KVG8</accession>
<dbReference type="RefSeq" id="XP_035670334.1">
    <property type="nucleotide sequence ID" value="XM_035814441.1"/>
</dbReference>
<dbReference type="GeneID" id="118411927"/>
<dbReference type="GO" id="GO:0006396">
    <property type="term" value="P:RNA processing"/>
    <property type="evidence" value="ECO:0000318"/>
    <property type="project" value="GO_Central"/>
</dbReference>
<dbReference type="PANTHER" id="PTHR13316:SF0">
    <property type="entry name" value="ZINC FINGER CCHC DOMAIN-CONTAINING PROTEIN 8"/>
    <property type="match status" value="1"/>
</dbReference>
<feature type="compositionally biased region" description="Acidic residues" evidence="6">
    <location>
        <begin position="340"/>
        <end position="352"/>
    </location>
</feature>
<comment type="subcellular location">
    <subcellularLocation>
        <location evidence="1">Nucleus</location>
    </subcellularLocation>
</comment>
<feature type="compositionally biased region" description="Pro residues" evidence="6">
    <location>
        <begin position="447"/>
        <end position="473"/>
    </location>
</feature>
<dbReference type="OMA" id="DAEVPHG"/>
<dbReference type="GO" id="GO:0071013">
    <property type="term" value="C:catalytic step 2 spliceosome"/>
    <property type="evidence" value="ECO:0000318"/>
    <property type="project" value="GO_Central"/>
</dbReference>
<dbReference type="OrthoDB" id="8026949at2759"/>
<dbReference type="Pfam" id="PF04046">
    <property type="entry name" value="PSP"/>
    <property type="match status" value="1"/>
</dbReference>
<sequence>MKSLIIMADGEENIFASNALFEEFEREDEENGEDLIPADALGELQKEINAVCEENDALKRKLRVLSAPVPLLESTPDSETVGPSVQVLFMNNSIATRYRQDVEEFFLHLMQKESELKKKDRISQAVVRPAPQRSSFALQLGRGAEQTESESVTSREVKQCYTVTGSVQFYQNYCVDHLGQPLIDGDAKISEGWEIPTYEQIYFDALSSDGQDGVKVGKKKDKPTCFNCGGDHQLRECTQPRDLAKISQNRKLFMEKFSSSPRTPSGNRYHADLDPKFAKFKPGMVSQDLRKAMGVSSHQLPPYVYQMRRLGYPPGWLAEAEEMTSGLTLYSKTGKKVNEEGEEVEDGEVDSEDNNKPTYNIEKIVAYPGFNVPVPEGVEDVGDRMGLPMQPHQQREVLIAYLEPSAGGTKRPAEDDNAHHTKRQKRDESDMDVDTSGTDDNCIKEVIPPPPDAKVFQPPLPPTPEHTTPPCPPIDDSSASENEGRGFWTEKPLQHKENSNFTNSSMENTDEIVQRTIGGKDVVSKDSAGDSDAGMEDWVVIDSIKTTSESLEESNNPNDSPGLAGSSIKDDNGESENSQDMPEDYFSPKGLPHRSKFADGITPFVEKENLTDLKGTFKKLLGVLKGNKKKK</sequence>
<keyword evidence="8" id="KW-1185">Reference proteome</keyword>
<keyword evidence="5" id="KW-0539">Nucleus</keyword>
<dbReference type="GO" id="GO:0008270">
    <property type="term" value="F:zinc ion binding"/>
    <property type="evidence" value="ECO:0007669"/>
    <property type="project" value="UniProtKB-KW"/>
</dbReference>
<dbReference type="AlphaFoldDB" id="A0A9J7KVG8"/>
<proteinExistence type="predicted"/>
<evidence type="ECO:0000313" key="8">
    <source>
        <dbReference type="Proteomes" id="UP000001554"/>
    </source>
</evidence>
<evidence type="ECO:0000256" key="5">
    <source>
        <dbReference type="ARBA" id="ARBA00023242"/>
    </source>
</evidence>
<feature type="domain" description="PSP proline-rich" evidence="7">
    <location>
        <begin position="277"/>
        <end position="329"/>
    </location>
</feature>
<evidence type="ECO:0000256" key="4">
    <source>
        <dbReference type="ARBA" id="ARBA00022833"/>
    </source>
</evidence>
<dbReference type="KEGG" id="bfo:118411927"/>
<evidence type="ECO:0000259" key="7">
    <source>
        <dbReference type="SMART" id="SM00581"/>
    </source>
</evidence>
<feature type="region of interest" description="Disordered" evidence="6">
    <location>
        <begin position="335"/>
        <end position="356"/>
    </location>
</feature>
<dbReference type="PANTHER" id="PTHR13316">
    <property type="entry name" value="ZINC FINGER, CCHC DOMAIN CONTAINING 8"/>
    <property type="match status" value="1"/>
</dbReference>